<accession>A0A2A2PK03</accession>
<name>A0A2A2PK03_9PSED</name>
<keyword evidence="1" id="KW-0812">Transmembrane</keyword>
<evidence type="ECO:0000259" key="2">
    <source>
        <dbReference type="Pfam" id="PF13400"/>
    </source>
</evidence>
<dbReference type="RefSeq" id="WP_095667637.1">
    <property type="nucleotide sequence ID" value="NZ_NRSS01000001.1"/>
</dbReference>
<gene>
    <name evidence="3" type="ORF">CKQ80_10505</name>
</gene>
<dbReference type="EMBL" id="NRST01000001">
    <property type="protein sequence ID" value="PAW55713.1"/>
    <property type="molecule type" value="Genomic_DNA"/>
</dbReference>
<keyword evidence="1" id="KW-1133">Transmembrane helix</keyword>
<organism evidence="3 4">
    <name type="scientific">Pseudomonas moraviensis</name>
    <dbReference type="NCBI Taxonomy" id="321662"/>
    <lineage>
        <taxon>Bacteria</taxon>
        <taxon>Pseudomonadati</taxon>
        <taxon>Pseudomonadota</taxon>
        <taxon>Gammaproteobacteria</taxon>
        <taxon>Pseudomonadales</taxon>
        <taxon>Pseudomonadaceae</taxon>
        <taxon>Pseudomonas</taxon>
    </lineage>
</organism>
<keyword evidence="1" id="KW-0472">Membrane</keyword>
<proteinExistence type="predicted"/>
<feature type="domain" description="Putative Flp pilus-assembly TadG-like N-terminal" evidence="2">
    <location>
        <begin position="15"/>
        <end position="61"/>
    </location>
</feature>
<keyword evidence="4" id="KW-1185">Reference proteome</keyword>
<dbReference type="Proteomes" id="UP000217830">
    <property type="component" value="Unassembled WGS sequence"/>
</dbReference>
<evidence type="ECO:0000313" key="4">
    <source>
        <dbReference type="Proteomes" id="UP000217830"/>
    </source>
</evidence>
<protein>
    <recommendedName>
        <fullName evidence="2">Putative Flp pilus-assembly TadG-like N-terminal domain-containing protein</fullName>
    </recommendedName>
</protein>
<evidence type="ECO:0000256" key="1">
    <source>
        <dbReference type="SAM" id="Phobius"/>
    </source>
</evidence>
<reference evidence="3 4" key="1">
    <citation type="submission" date="2017-08" db="EMBL/GenBank/DDBJ databases">
        <title>Draft Genome Sequence of Pseudomonas moraviensis TYU6, isolated from Taxus cuspidata by using PacBio Single-Molecule Real-Time Technology.</title>
        <authorList>
            <person name="Baek K.-H."/>
            <person name="Mishra A.K."/>
        </authorList>
    </citation>
    <scope>NUCLEOTIDE SEQUENCE [LARGE SCALE GENOMIC DNA]</scope>
    <source>
        <strain evidence="3 4">TYU6</strain>
    </source>
</reference>
<dbReference type="AlphaFoldDB" id="A0A2A2PK03"/>
<sequence length="667" mass="67850">MSPRTQFNGPARQRGAIGLMAAATLSLALVLMLLVVDTGRLYMEQRKLQRVVDSAALEAVSRGGNCQSGLSAATYAGQSAVRNGYTVDGNNTLVTTCGSVQTAATGLRAFTADATQSTAVKVAASRTVTTSFAGGVQALFTGSAVSLNTTLNASAVAAQPTPTVAQLNIRSNLASINTAQSNILNPLFSGLLGGNVNLTALGWDGLLNTDINLLSYLNQLAINLNVAAGNYTQLLNTQATVTQLIQAAATVVQLNGATATVITALGQLQVAAINAAPVKLGDILQLQTGTTAAGLDANLQLLQLIQGVVQLANSKSAVAATLPISVLGLANVTVRVKVIEPPQFSAIGDPARAKANPLGPDRIYVRTAQIRTLLSVNLPVLTGVTGLTNAVLGLVGTLTPTLNALLSLNLVATLNSVGCLLGAGCEQLDPLLLPSPQVDIALDAGGAVSYVTDYSCPAGPGTAGTKSLTAHTLTSIADLKVGKIDPTNAFSSLAEPTVTPLPLVDLGTVTCHKILGIGSCDESTHVQYGAGGIAIMVNTSVAQNAQDLLYSSSTPFATPANLKLPPSVISAAPSSNIVNSLANTLAGINLIVYKPQGSNPLGAIVTGVASLISDVTAILQPLITNLVSPLLDPLLNNLLKSLGINLMDVDVGANMTCGQTGKAYLVI</sequence>
<dbReference type="Pfam" id="PF13400">
    <property type="entry name" value="Tad"/>
    <property type="match status" value="1"/>
</dbReference>
<feature type="transmembrane region" description="Helical" evidence="1">
    <location>
        <begin position="15"/>
        <end position="36"/>
    </location>
</feature>
<evidence type="ECO:0000313" key="3">
    <source>
        <dbReference type="EMBL" id="PAW55713.1"/>
    </source>
</evidence>
<comment type="caution">
    <text evidence="3">The sequence shown here is derived from an EMBL/GenBank/DDBJ whole genome shotgun (WGS) entry which is preliminary data.</text>
</comment>
<dbReference type="InterPro" id="IPR028087">
    <property type="entry name" value="Tad_N"/>
</dbReference>